<gene>
    <name evidence="1" type="ORF">BG011_002167</name>
</gene>
<proteinExistence type="predicted"/>
<dbReference type="AlphaFoldDB" id="A0A9P6Q3U8"/>
<sequence>MLDMIKKRLDLSVVRNIELEDMAIDFTGPDDWISILSSDHLIAHLAHIPGFAWPVRQVQLRIIIQNNGVELGRLESPYSPATVARGQICSSITNSPMTIFQESHSAFAEFITALTTQSSHTFAIKGSADIVFDLGILGTHTLKGVDFVSDLTLRGLRSFPDIRCQKITETYPGDGYDLIVKGLFDIQNPSQLSLTLGDCTLTMSISLTDGNGDEGDGLRKQDKEHQIGTIMLHDLKLQVGLNDARAGTMVLNTSLDATDQFLKHATRKQQAVFLKGFHGTSKNEALAMGLVTLETMFMIPVFEVPHLRTADQNERE</sequence>
<comment type="caution">
    <text evidence="1">The sequence shown here is derived from an EMBL/GenBank/DDBJ whole genome shotgun (WGS) entry which is preliminary data.</text>
</comment>
<dbReference type="OrthoDB" id="10039566at2759"/>
<reference evidence="1" key="1">
    <citation type="journal article" date="2020" name="Fungal Divers.">
        <title>Resolving the Mortierellaceae phylogeny through synthesis of multi-gene phylogenetics and phylogenomics.</title>
        <authorList>
            <person name="Vandepol N."/>
            <person name="Liber J."/>
            <person name="Desiro A."/>
            <person name="Na H."/>
            <person name="Kennedy M."/>
            <person name="Barry K."/>
            <person name="Grigoriev I.V."/>
            <person name="Miller A.N."/>
            <person name="O'Donnell K."/>
            <person name="Stajich J.E."/>
            <person name="Bonito G."/>
        </authorList>
    </citation>
    <scope>NUCLEOTIDE SEQUENCE</scope>
    <source>
        <strain evidence="1">KOD948</strain>
    </source>
</reference>
<evidence type="ECO:0000313" key="1">
    <source>
        <dbReference type="EMBL" id="KAG0260058.1"/>
    </source>
</evidence>
<dbReference type="Pfam" id="PF12505">
    <property type="entry name" value="DUF3712"/>
    <property type="match status" value="1"/>
</dbReference>
<dbReference type="InterPro" id="IPR022185">
    <property type="entry name" value="DUF3712"/>
</dbReference>
<dbReference type="Proteomes" id="UP000726737">
    <property type="component" value="Unassembled WGS sequence"/>
</dbReference>
<name>A0A9P6Q3U8_9FUNG</name>
<organism evidence="1 2">
    <name type="scientific">Mortierella polycephala</name>
    <dbReference type="NCBI Taxonomy" id="41804"/>
    <lineage>
        <taxon>Eukaryota</taxon>
        <taxon>Fungi</taxon>
        <taxon>Fungi incertae sedis</taxon>
        <taxon>Mucoromycota</taxon>
        <taxon>Mortierellomycotina</taxon>
        <taxon>Mortierellomycetes</taxon>
        <taxon>Mortierellales</taxon>
        <taxon>Mortierellaceae</taxon>
        <taxon>Mortierella</taxon>
    </lineage>
</organism>
<evidence type="ECO:0000313" key="2">
    <source>
        <dbReference type="Proteomes" id="UP000726737"/>
    </source>
</evidence>
<keyword evidence="2" id="KW-1185">Reference proteome</keyword>
<dbReference type="EMBL" id="JAAAJA010000166">
    <property type="protein sequence ID" value="KAG0260058.1"/>
    <property type="molecule type" value="Genomic_DNA"/>
</dbReference>
<protein>
    <submittedName>
        <fullName evidence="1">Uncharacterized protein</fullName>
    </submittedName>
</protein>
<accession>A0A9P6Q3U8</accession>